<dbReference type="RefSeq" id="WP_237891460.1">
    <property type="nucleotide sequence ID" value="NZ_JAKLTY010000023.1"/>
</dbReference>
<dbReference type="CDD" id="cd06433">
    <property type="entry name" value="GT_2_WfgS_like"/>
    <property type="match status" value="1"/>
</dbReference>
<feature type="domain" description="Glycosyltransferase 2-like" evidence="1">
    <location>
        <begin position="24"/>
        <end position="152"/>
    </location>
</feature>
<dbReference type="GO" id="GO:0016758">
    <property type="term" value="F:hexosyltransferase activity"/>
    <property type="evidence" value="ECO:0007669"/>
    <property type="project" value="UniProtKB-ARBA"/>
</dbReference>
<dbReference type="AlphaFoldDB" id="A0A9X1U9Y4"/>
<dbReference type="InterPro" id="IPR001173">
    <property type="entry name" value="Glyco_trans_2-like"/>
</dbReference>
<comment type="caution">
    <text evidence="2">The sequence shown here is derived from an EMBL/GenBank/DDBJ whole genome shotgun (WGS) entry which is preliminary data.</text>
</comment>
<dbReference type="Pfam" id="PF00535">
    <property type="entry name" value="Glycos_transf_2"/>
    <property type="match status" value="1"/>
</dbReference>
<evidence type="ECO:0000313" key="3">
    <source>
        <dbReference type="Proteomes" id="UP001139054"/>
    </source>
</evidence>
<evidence type="ECO:0000259" key="1">
    <source>
        <dbReference type="Pfam" id="PF00535"/>
    </source>
</evidence>
<evidence type="ECO:0000313" key="2">
    <source>
        <dbReference type="EMBL" id="MCG2630705.1"/>
    </source>
</evidence>
<dbReference type="Gene3D" id="3.90.550.10">
    <property type="entry name" value="Spore Coat Polysaccharide Biosynthesis Protein SpsA, Chain A"/>
    <property type="match status" value="1"/>
</dbReference>
<reference evidence="2" key="1">
    <citation type="submission" date="2022-01" db="EMBL/GenBank/DDBJ databases">
        <title>Genome sequnece data of strain Bradyrhizobium sp. nov.</title>
        <authorList>
            <person name="Zhang J."/>
        </authorList>
    </citation>
    <scope>NUCLEOTIDE SEQUENCE</scope>
    <source>
        <strain evidence="2">WYCCWR 13023</strain>
    </source>
</reference>
<dbReference type="PANTHER" id="PTHR22916:SF67">
    <property type="entry name" value="COLANIC ACID BIOSYNTHESIS GLYCOSYL TRANSFERASE WCAE-RELATED"/>
    <property type="match status" value="1"/>
</dbReference>
<accession>A0A9X1U9Y4</accession>
<organism evidence="2 3">
    <name type="scientific">Bradyrhizobium zhengyangense</name>
    <dbReference type="NCBI Taxonomy" id="2911009"/>
    <lineage>
        <taxon>Bacteria</taxon>
        <taxon>Pseudomonadati</taxon>
        <taxon>Pseudomonadota</taxon>
        <taxon>Alphaproteobacteria</taxon>
        <taxon>Hyphomicrobiales</taxon>
        <taxon>Nitrobacteraceae</taxon>
        <taxon>Bradyrhizobium</taxon>
    </lineage>
</organism>
<proteinExistence type="predicted"/>
<sequence length="257" mass="29084">MISDADRADEATAWTKGRRVPLLSIVTATYNSAATVRDTLESVRRQTFRDFEHIIVDGGSTDATINILKEYGSSIRWISEPDRGIYDAMNKGITMSRGRWIHLLNSDDHYSSDDVLARIVPHLRSDAINYCDIIRSSPDGSRTSQRYSFRKWPLYFSAFLPHPALIVSAAQYKELGLYDANFRVAADHDMILRLVGKYNANHIPLEMTVMHQAGVSATNLGVSMREFGEVLQKHNVPGALIGMIMAIRRIWWKVRSL</sequence>
<gene>
    <name evidence="2" type="ORF">L6654_29145</name>
</gene>
<dbReference type="SUPFAM" id="SSF53448">
    <property type="entry name" value="Nucleotide-diphospho-sugar transferases"/>
    <property type="match status" value="1"/>
</dbReference>
<dbReference type="Proteomes" id="UP001139054">
    <property type="component" value="Unassembled WGS sequence"/>
</dbReference>
<protein>
    <submittedName>
        <fullName evidence="2">Glycosyltransferase</fullName>
    </submittedName>
</protein>
<dbReference type="PANTHER" id="PTHR22916">
    <property type="entry name" value="GLYCOSYLTRANSFERASE"/>
    <property type="match status" value="1"/>
</dbReference>
<dbReference type="EMBL" id="JAKLTY010000023">
    <property type="protein sequence ID" value="MCG2630705.1"/>
    <property type="molecule type" value="Genomic_DNA"/>
</dbReference>
<dbReference type="InterPro" id="IPR029044">
    <property type="entry name" value="Nucleotide-diphossugar_trans"/>
</dbReference>
<name>A0A9X1U9Y4_9BRAD</name>